<dbReference type="KEGG" id="tet:TTHERM_00550920"/>
<name>Q22UN2_TETTS</name>
<dbReference type="GeneID" id="7834475"/>
<sequence>MINQNIGQSQVVRQSTITTVTTNQQPSQIRASQGSQGNPYSSQSQQSNQYKSEGKVFALILLLISLGLFIYFQQITDRFDDYDECKKLYVASKINEYVWYYGMFLQFYFLTLAFGSDHWKCYYFQQDLPKYYNLFNSIFGICILGMTIALQICLNYNEKCGNLTDQVRGYLAVGYIVLVIVIIYVAFTSRKGRTSSGAIQNPNTQTVNENSRLQQNSYQPYVDQ</sequence>
<dbReference type="AlphaFoldDB" id="Q22UN2"/>
<feature type="transmembrane region" description="Helical" evidence="2">
    <location>
        <begin position="97"/>
        <end position="114"/>
    </location>
</feature>
<dbReference type="HOGENOM" id="CLU_1237225_0_0_1"/>
<keyword evidence="4" id="KW-1185">Reference proteome</keyword>
<proteinExistence type="predicted"/>
<protein>
    <submittedName>
        <fullName evidence="3">Transmembrane protein, putative</fullName>
    </submittedName>
</protein>
<reference evidence="4" key="1">
    <citation type="journal article" date="2006" name="PLoS Biol.">
        <title>Macronuclear genome sequence of the ciliate Tetrahymena thermophila, a model eukaryote.</title>
        <authorList>
            <person name="Eisen J.A."/>
            <person name="Coyne R.S."/>
            <person name="Wu M."/>
            <person name="Wu D."/>
            <person name="Thiagarajan M."/>
            <person name="Wortman J.R."/>
            <person name="Badger J.H."/>
            <person name="Ren Q."/>
            <person name="Amedeo P."/>
            <person name="Jones K.M."/>
            <person name="Tallon L.J."/>
            <person name="Delcher A.L."/>
            <person name="Salzberg S.L."/>
            <person name="Silva J.C."/>
            <person name="Haas B.J."/>
            <person name="Majoros W.H."/>
            <person name="Farzad M."/>
            <person name="Carlton J.M."/>
            <person name="Smith R.K. Jr."/>
            <person name="Garg J."/>
            <person name="Pearlman R.E."/>
            <person name="Karrer K.M."/>
            <person name="Sun L."/>
            <person name="Manning G."/>
            <person name="Elde N.C."/>
            <person name="Turkewitz A.P."/>
            <person name="Asai D.J."/>
            <person name="Wilkes D.E."/>
            <person name="Wang Y."/>
            <person name="Cai H."/>
            <person name="Collins K."/>
            <person name="Stewart B.A."/>
            <person name="Lee S.R."/>
            <person name="Wilamowska K."/>
            <person name="Weinberg Z."/>
            <person name="Ruzzo W.L."/>
            <person name="Wloga D."/>
            <person name="Gaertig J."/>
            <person name="Frankel J."/>
            <person name="Tsao C.-C."/>
            <person name="Gorovsky M.A."/>
            <person name="Keeling P.J."/>
            <person name="Waller R.F."/>
            <person name="Patron N.J."/>
            <person name="Cherry J.M."/>
            <person name="Stover N.A."/>
            <person name="Krieger C.J."/>
            <person name="del Toro C."/>
            <person name="Ryder H.F."/>
            <person name="Williamson S.C."/>
            <person name="Barbeau R.A."/>
            <person name="Hamilton E.P."/>
            <person name="Orias E."/>
        </authorList>
    </citation>
    <scope>NUCLEOTIDE SEQUENCE [LARGE SCALE GENOMIC DNA]</scope>
    <source>
        <strain evidence="4">SB210</strain>
    </source>
</reference>
<gene>
    <name evidence="3" type="ORF">TTHERM_00550920</name>
</gene>
<keyword evidence="2" id="KW-0472">Membrane</keyword>
<evidence type="ECO:0000313" key="4">
    <source>
        <dbReference type="Proteomes" id="UP000009168"/>
    </source>
</evidence>
<dbReference type="InParanoid" id="Q22UN2"/>
<feature type="region of interest" description="Disordered" evidence="1">
    <location>
        <begin position="21"/>
        <end position="46"/>
    </location>
</feature>
<feature type="transmembrane region" description="Helical" evidence="2">
    <location>
        <begin position="169"/>
        <end position="187"/>
    </location>
</feature>
<dbReference type="Proteomes" id="UP000009168">
    <property type="component" value="Unassembled WGS sequence"/>
</dbReference>
<feature type="compositionally biased region" description="Polar residues" evidence="1">
    <location>
        <begin position="21"/>
        <end position="31"/>
    </location>
</feature>
<dbReference type="RefSeq" id="XP_001009183.1">
    <property type="nucleotide sequence ID" value="XM_001009183.3"/>
</dbReference>
<feature type="compositionally biased region" description="Low complexity" evidence="1">
    <location>
        <begin position="32"/>
        <end position="46"/>
    </location>
</feature>
<evidence type="ECO:0000256" key="2">
    <source>
        <dbReference type="SAM" id="Phobius"/>
    </source>
</evidence>
<feature type="transmembrane region" description="Helical" evidence="2">
    <location>
        <begin position="56"/>
        <end position="73"/>
    </location>
</feature>
<keyword evidence="2" id="KW-1133">Transmembrane helix</keyword>
<accession>Q22UN2</accession>
<feature type="transmembrane region" description="Helical" evidence="2">
    <location>
        <begin position="134"/>
        <end position="157"/>
    </location>
</feature>
<keyword evidence="2 3" id="KW-0812">Transmembrane</keyword>
<evidence type="ECO:0000313" key="3">
    <source>
        <dbReference type="EMBL" id="EAR88938.1"/>
    </source>
</evidence>
<organism evidence="3 4">
    <name type="scientific">Tetrahymena thermophila (strain SB210)</name>
    <dbReference type="NCBI Taxonomy" id="312017"/>
    <lineage>
        <taxon>Eukaryota</taxon>
        <taxon>Sar</taxon>
        <taxon>Alveolata</taxon>
        <taxon>Ciliophora</taxon>
        <taxon>Intramacronucleata</taxon>
        <taxon>Oligohymenophorea</taxon>
        <taxon>Hymenostomatida</taxon>
        <taxon>Tetrahymenina</taxon>
        <taxon>Tetrahymenidae</taxon>
        <taxon>Tetrahymena</taxon>
    </lineage>
</organism>
<dbReference type="EMBL" id="GG662828">
    <property type="protein sequence ID" value="EAR88938.1"/>
    <property type="molecule type" value="Genomic_DNA"/>
</dbReference>
<evidence type="ECO:0000256" key="1">
    <source>
        <dbReference type="SAM" id="MobiDB-lite"/>
    </source>
</evidence>